<dbReference type="InterPro" id="IPR012337">
    <property type="entry name" value="RNaseH-like_sf"/>
</dbReference>
<dbReference type="PANTHER" id="PTHR46481:SF10">
    <property type="entry name" value="ZINC FINGER BED DOMAIN-CONTAINING PROTEIN 39"/>
    <property type="match status" value="1"/>
</dbReference>
<feature type="region of interest" description="Disordered" evidence="6">
    <location>
        <begin position="1"/>
        <end position="32"/>
    </location>
</feature>
<dbReference type="EMBL" id="JASBNA010000003">
    <property type="protein sequence ID" value="KAK7693000.1"/>
    <property type="molecule type" value="Genomic_DNA"/>
</dbReference>
<gene>
    <name evidence="7" type="ORF">QCA50_002565</name>
</gene>
<feature type="compositionally biased region" description="Polar residues" evidence="6">
    <location>
        <begin position="156"/>
        <end position="167"/>
    </location>
</feature>
<proteinExistence type="predicted"/>
<evidence type="ECO:0000256" key="5">
    <source>
        <dbReference type="ARBA" id="ARBA00023242"/>
    </source>
</evidence>
<organism evidence="7 8">
    <name type="scientific">Cerrena zonata</name>
    <dbReference type="NCBI Taxonomy" id="2478898"/>
    <lineage>
        <taxon>Eukaryota</taxon>
        <taxon>Fungi</taxon>
        <taxon>Dikarya</taxon>
        <taxon>Basidiomycota</taxon>
        <taxon>Agaricomycotina</taxon>
        <taxon>Agaricomycetes</taxon>
        <taxon>Polyporales</taxon>
        <taxon>Cerrenaceae</taxon>
        <taxon>Cerrena</taxon>
    </lineage>
</organism>
<evidence type="ECO:0000313" key="7">
    <source>
        <dbReference type="EMBL" id="KAK7693000.1"/>
    </source>
</evidence>
<comment type="caution">
    <text evidence="7">The sequence shown here is derived from an EMBL/GenBank/DDBJ whole genome shotgun (WGS) entry which is preliminary data.</text>
</comment>
<keyword evidence="2" id="KW-0479">Metal-binding</keyword>
<dbReference type="AlphaFoldDB" id="A0AAW0GI94"/>
<evidence type="ECO:0000256" key="1">
    <source>
        <dbReference type="ARBA" id="ARBA00004123"/>
    </source>
</evidence>
<feature type="region of interest" description="Disordered" evidence="6">
    <location>
        <begin position="141"/>
        <end position="167"/>
    </location>
</feature>
<feature type="compositionally biased region" description="Polar residues" evidence="6">
    <location>
        <begin position="185"/>
        <end position="200"/>
    </location>
</feature>
<feature type="region of interest" description="Disordered" evidence="6">
    <location>
        <begin position="750"/>
        <end position="771"/>
    </location>
</feature>
<feature type="region of interest" description="Disordered" evidence="6">
    <location>
        <begin position="185"/>
        <end position="206"/>
    </location>
</feature>
<keyword evidence="5" id="KW-0539">Nucleus</keyword>
<evidence type="ECO:0000256" key="2">
    <source>
        <dbReference type="ARBA" id="ARBA00022723"/>
    </source>
</evidence>
<evidence type="ECO:0000256" key="3">
    <source>
        <dbReference type="ARBA" id="ARBA00022771"/>
    </source>
</evidence>
<keyword evidence="4" id="KW-0862">Zinc</keyword>
<protein>
    <submittedName>
        <fullName evidence="7">Uncharacterized protein</fullName>
    </submittedName>
</protein>
<evidence type="ECO:0000256" key="6">
    <source>
        <dbReference type="SAM" id="MobiDB-lite"/>
    </source>
</evidence>
<keyword evidence="8" id="KW-1185">Reference proteome</keyword>
<dbReference type="GO" id="GO:0005634">
    <property type="term" value="C:nucleus"/>
    <property type="evidence" value="ECO:0007669"/>
    <property type="project" value="UniProtKB-SubCell"/>
</dbReference>
<comment type="subcellular location">
    <subcellularLocation>
        <location evidence="1">Nucleus</location>
    </subcellularLocation>
</comment>
<evidence type="ECO:0000313" key="8">
    <source>
        <dbReference type="Proteomes" id="UP001385951"/>
    </source>
</evidence>
<name>A0AAW0GI94_9APHY</name>
<accession>A0AAW0GI94</accession>
<evidence type="ECO:0000256" key="4">
    <source>
        <dbReference type="ARBA" id="ARBA00022833"/>
    </source>
</evidence>
<dbReference type="Proteomes" id="UP001385951">
    <property type="component" value="Unassembled WGS sequence"/>
</dbReference>
<dbReference type="SUPFAM" id="SSF53098">
    <property type="entry name" value="Ribonuclease H-like"/>
    <property type="match status" value="1"/>
</dbReference>
<reference evidence="7 8" key="1">
    <citation type="submission" date="2022-09" db="EMBL/GenBank/DDBJ databases">
        <authorList>
            <person name="Palmer J.M."/>
        </authorList>
    </citation>
    <scope>NUCLEOTIDE SEQUENCE [LARGE SCALE GENOMIC DNA]</scope>
    <source>
        <strain evidence="7 8">DSM 7382</strain>
    </source>
</reference>
<feature type="region of interest" description="Disordered" evidence="6">
    <location>
        <begin position="65"/>
        <end position="84"/>
    </location>
</feature>
<keyword evidence="3" id="KW-0863">Zinc-finger</keyword>
<dbReference type="InterPro" id="IPR052035">
    <property type="entry name" value="ZnF_BED_domain_contain"/>
</dbReference>
<dbReference type="GO" id="GO:0008270">
    <property type="term" value="F:zinc ion binding"/>
    <property type="evidence" value="ECO:0007669"/>
    <property type="project" value="UniProtKB-KW"/>
</dbReference>
<feature type="compositionally biased region" description="Polar residues" evidence="6">
    <location>
        <begin position="753"/>
        <end position="765"/>
    </location>
</feature>
<dbReference type="PANTHER" id="PTHR46481">
    <property type="entry name" value="ZINC FINGER BED DOMAIN-CONTAINING PROTEIN 4"/>
    <property type="match status" value="1"/>
</dbReference>
<sequence>MSQDSTSSYPRQTNNFCLTPFPTVSSDPQSHSISRLQSISFHQTTGTVPTSQFYNVSHNTPYPPYEAHPFASGPPSSHLAPSSQRLHHNLSASHLSRVDDGPSGYFGDTTAPVGEDFSRKRKATDGLAESRLATRQRQMVTIDPPGPYASAGEIISNETPDNETLSTSKNTLYISDVGPSSFRSAPIDSSHQSCVSPTKSITKETRQTDTATDLWNFVFGSQQQEEPESLRSMDHKTRFTSKPKTELYPFIGCSICKQDGIWKAWKNSNGCNKHIRRHLINKHKARYVAEVREKGLKNADSVPSTTSMESGKGKAIDGSSMNLPAKAGLEHYLARWVSANGHAIYSMECPEFLGLIQYIDREYMSVKDLPSRARLEGTIAQEASRSRDKLIYNLTHSSGGISITYDTRSDGHFGGFSAVTVHWCAESPAGDLTIHSELATLEYVRGPCSWDTLGKQFQKIFGPTVLKKITTVSREADTFVMDGCICKNTHCDLQGDKHLDCFSRALNFRILDALEKIKLPWTARKFTENRHSSESLDDDSSANSITIVDALCRSQVFVQACQRVQVGLTDQIIPLRELSQALVSHDYENWGSILFVIDRLLEMKSTLSTISKNASDYVKKISLSDREWSTLEDTRELLDIIRQTQLSLDFGHYEAIIHTIQTCYNLRDKLLTLRQKAPLLEECIDHLVQGDFRPWEPNYNNYIFFALIINPTVKFSNFTNERNWDKDDIDLIKESFVSLMMEKHCMAKRYTDSQEPNESHNTTGESESDDQAVVEAELSKYLEAGIEVLTSRFNLLTFWKASKETYPNIYAIVLDCLPMQVNSISIARILWTSEHTYALRGGQISFQTFERLQRLKFSGGNVRLHDTVWGHLETEDAFKSELPAYKCPLDSVLRPLFHSENTPLI</sequence>